<proteinExistence type="predicted"/>
<feature type="compositionally biased region" description="Acidic residues" evidence="1">
    <location>
        <begin position="223"/>
        <end position="251"/>
    </location>
</feature>
<protein>
    <recommendedName>
        <fullName evidence="2">Headcase N-terminal domain-containing protein</fullName>
    </recommendedName>
</protein>
<dbReference type="PANTHER" id="PTHR13425:SF3">
    <property type="entry name" value="HEADCASE PROTEIN HOMOLOG"/>
    <property type="match status" value="1"/>
</dbReference>
<organism evidence="3 4">
    <name type="scientific">Plectus sambesii</name>
    <dbReference type="NCBI Taxonomy" id="2011161"/>
    <lineage>
        <taxon>Eukaryota</taxon>
        <taxon>Metazoa</taxon>
        <taxon>Ecdysozoa</taxon>
        <taxon>Nematoda</taxon>
        <taxon>Chromadorea</taxon>
        <taxon>Plectida</taxon>
        <taxon>Plectina</taxon>
        <taxon>Plectoidea</taxon>
        <taxon>Plectidae</taxon>
        <taxon>Plectus</taxon>
    </lineage>
</organism>
<feature type="domain" description="Headcase N-terminal" evidence="2">
    <location>
        <begin position="54"/>
        <end position="134"/>
    </location>
</feature>
<name>A0A914W705_9BILA</name>
<evidence type="ECO:0000313" key="3">
    <source>
        <dbReference type="Proteomes" id="UP000887566"/>
    </source>
</evidence>
<feature type="region of interest" description="Disordered" evidence="1">
    <location>
        <begin position="1"/>
        <end position="33"/>
    </location>
</feature>
<accession>A0A914W705</accession>
<dbReference type="InterPro" id="IPR054537">
    <property type="entry name" value="HECA_N"/>
</dbReference>
<dbReference type="AlphaFoldDB" id="A0A914W705"/>
<evidence type="ECO:0000313" key="4">
    <source>
        <dbReference type="WBParaSite" id="PSAMB.scaffold3345size18657.g21236.t1"/>
    </source>
</evidence>
<feature type="region of interest" description="Disordered" evidence="1">
    <location>
        <begin position="219"/>
        <end position="251"/>
    </location>
</feature>
<keyword evidence="3" id="KW-1185">Reference proteome</keyword>
<dbReference type="PANTHER" id="PTHR13425">
    <property type="entry name" value="HEADCASE PROTEIN"/>
    <property type="match status" value="1"/>
</dbReference>
<feature type="compositionally biased region" description="Polar residues" evidence="1">
    <location>
        <begin position="11"/>
        <end position="27"/>
    </location>
</feature>
<sequence length="421" mass="47722">MDRRVERRSRNVPSSTTGRGKLSTRSDGANRRPGCHVPLASGCLKGYPVPKLLAEGVKMVCTNKDCPYTKQLVHQECYAALEDFLVKRLANIGSARGWTDSQRRSNLWDKKGFMLIKKLCRCLCDLGQISRDIDSNFAPPAALPIAAKKKRKSLPKLNFNGSHGANLPRTTKKALNALASGLMHSSGLTDDEEFDFYALDNERYGWLCDTDELTIASIHDDDGVQDDVDDDVDEDDDDDDEDNDEEEDYDDSEWDFCDMEDGETLHATKLKIFGVIQRSFEAFGYIEADELDTNAFFVPSHVDWDSVFRCLGNVPTCRKFPSLKVFRAGTQVVFDCMPQTEKSGCRWMATRVWMVADEQRRSISPRLPSIDDVPFPSFLPFLPPPKPDQPVPEFLHTYDMWRGSSFFLGEMTLSRLFRANY</sequence>
<dbReference type="Proteomes" id="UP000887566">
    <property type="component" value="Unplaced"/>
</dbReference>
<evidence type="ECO:0000259" key="2">
    <source>
        <dbReference type="Pfam" id="PF15353"/>
    </source>
</evidence>
<reference evidence="4" key="1">
    <citation type="submission" date="2022-11" db="UniProtKB">
        <authorList>
            <consortium name="WormBaseParasite"/>
        </authorList>
    </citation>
    <scope>IDENTIFICATION</scope>
</reference>
<dbReference type="WBParaSite" id="PSAMB.scaffold3345size18657.g21236.t1">
    <property type="protein sequence ID" value="PSAMB.scaffold3345size18657.g21236.t1"/>
    <property type="gene ID" value="PSAMB.scaffold3345size18657.g21236"/>
</dbReference>
<dbReference type="InterPro" id="IPR026066">
    <property type="entry name" value="Headcase"/>
</dbReference>
<evidence type="ECO:0000256" key="1">
    <source>
        <dbReference type="SAM" id="MobiDB-lite"/>
    </source>
</evidence>
<dbReference type="Pfam" id="PF15353">
    <property type="entry name" value="HECA_N"/>
    <property type="match status" value="1"/>
</dbReference>